<keyword evidence="2" id="KW-1185">Reference proteome</keyword>
<accession>A0A0C9SN57</accession>
<gene>
    <name evidence="1" type="ORF">PAXINDRAFT_103001</name>
</gene>
<name>A0A0C9SN57_PAXIN</name>
<proteinExistence type="predicted"/>
<evidence type="ECO:0000313" key="2">
    <source>
        <dbReference type="Proteomes" id="UP000053647"/>
    </source>
</evidence>
<feature type="non-terminal residue" evidence="1">
    <location>
        <position position="93"/>
    </location>
</feature>
<organism evidence="1 2">
    <name type="scientific">Paxillus involutus ATCC 200175</name>
    <dbReference type="NCBI Taxonomy" id="664439"/>
    <lineage>
        <taxon>Eukaryota</taxon>
        <taxon>Fungi</taxon>
        <taxon>Dikarya</taxon>
        <taxon>Basidiomycota</taxon>
        <taxon>Agaricomycotina</taxon>
        <taxon>Agaricomycetes</taxon>
        <taxon>Agaricomycetidae</taxon>
        <taxon>Boletales</taxon>
        <taxon>Paxilineae</taxon>
        <taxon>Paxillaceae</taxon>
        <taxon>Paxillus</taxon>
    </lineage>
</organism>
<dbReference type="HOGENOM" id="CLU_162865_0_0_1"/>
<dbReference type="EMBL" id="KN819925">
    <property type="protein sequence ID" value="KIJ07344.1"/>
    <property type="molecule type" value="Genomic_DNA"/>
</dbReference>
<sequence>MSQTRWTIDGPEDVSVELEGRRFSSNDEGAPMMCNLVCQAMGIHVHITNCRHGADDAAACNGNDQIEHILKRLHPNPDDPKDFVTHNLFWRRA</sequence>
<dbReference type="OrthoDB" id="2343366at2759"/>
<dbReference type="Proteomes" id="UP000053647">
    <property type="component" value="Unassembled WGS sequence"/>
</dbReference>
<protein>
    <submittedName>
        <fullName evidence="1">Uncharacterized protein</fullName>
    </submittedName>
</protein>
<dbReference type="AlphaFoldDB" id="A0A0C9SN57"/>
<reference evidence="2" key="2">
    <citation type="submission" date="2015-01" db="EMBL/GenBank/DDBJ databases">
        <title>Evolutionary Origins and Diversification of the Mycorrhizal Mutualists.</title>
        <authorList>
            <consortium name="DOE Joint Genome Institute"/>
            <consortium name="Mycorrhizal Genomics Consortium"/>
            <person name="Kohler A."/>
            <person name="Kuo A."/>
            <person name="Nagy L.G."/>
            <person name="Floudas D."/>
            <person name="Copeland A."/>
            <person name="Barry K.W."/>
            <person name="Cichocki N."/>
            <person name="Veneault-Fourrey C."/>
            <person name="LaButti K."/>
            <person name="Lindquist E.A."/>
            <person name="Lipzen A."/>
            <person name="Lundell T."/>
            <person name="Morin E."/>
            <person name="Murat C."/>
            <person name="Riley R."/>
            <person name="Ohm R."/>
            <person name="Sun H."/>
            <person name="Tunlid A."/>
            <person name="Henrissat B."/>
            <person name="Grigoriev I.V."/>
            <person name="Hibbett D.S."/>
            <person name="Martin F."/>
        </authorList>
    </citation>
    <scope>NUCLEOTIDE SEQUENCE [LARGE SCALE GENOMIC DNA]</scope>
    <source>
        <strain evidence="2">ATCC 200175</strain>
    </source>
</reference>
<reference evidence="1 2" key="1">
    <citation type="submission" date="2014-06" db="EMBL/GenBank/DDBJ databases">
        <authorList>
            <consortium name="DOE Joint Genome Institute"/>
            <person name="Kuo A."/>
            <person name="Kohler A."/>
            <person name="Nagy L.G."/>
            <person name="Floudas D."/>
            <person name="Copeland A."/>
            <person name="Barry K.W."/>
            <person name="Cichocki N."/>
            <person name="Veneault-Fourrey C."/>
            <person name="LaButti K."/>
            <person name="Lindquist E.A."/>
            <person name="Lipzen A."/>
            <person name="Lundell T."/>
            <person name="Morin E."/>
            <person name="Murat C."/>
            <person name="Sun H."/>
            <person name="Tunlid A."/>
            <person name="Henrissat B."/>
            <person name="Grigoriev I.V."/>
            <person name="Hibbett D.S."/>
            <person name="Martin F."/>
            <person name="Nordberg H.P."/>
            <person name="Cantor M.N."/>
            <person name="Hua S.X."/>
        </authorList>
    </citation>
    <scope>NUCLEOTIDE SEQUENCE [LARGE SCALE GENOMIC DNA]</scope>
    <source>
        <strain evidence="1 2">ATCC 200175</strain>
    </source>
</reference>
<evidence type="ECO:0000313" key="1">
    <source>
        <dbReference type="EMBL" id="KIJ07344.1"/>
    </source>
</evidence>